<protein>
    <recommendedName>
        <fullName evidence="2">Telomeric single stranded DNA binding POT1/Cdc13 domain-containing protein</fullName>
    </recommendedName>
</protein>
<feature type="compositionally biased region" description="Polar residues" evidence="1">
    <location>
        <begin position="607"/>
        <end position="616"/>
    </location>
</feature>
<feature type="compositionally biased region" description="Polar residues" evidence="1">
    <location>
        <begin position="12"/>
        <end position="28"/>
    </location>
</feature>
<evidence type="ECO:0000313" key="3">
    <source>
        <dbReference type="EMBL" id="EEA24230.1"/>
    </source>
</evidence>
<feature type="compositionally biased region" description="Acidic residues" evidence="1">
    <location>
        <begin position="679"/>
        <end position="688"/>
    </location>
</feature>
<accession>B6QFJ5</accession>
<reference evidence="4" key="1">
    <citation type="journal article" date="2015" name="Genome Announc.">
        <title>Genome sequence of the AIDS-associated pathogen Penicillium marneffei (ATCC18224) and its near taxonomic relative Talaromyces stipitatus (ATCC10500).</title>
        <authorList>
            <person name="Nierman W.C."/>
            <person name="Fedorova-Abrams N.D."/>
            <person name="Andrianopoulos A."/>
        </authorList>
    </citation>
    <scope>NUCLEOTIDE SEQUENCE [LARGE SCALE GENOMIC DNA]</scope>
    <source>
        <strain evidence="4">ATCC 18224 / CBS 334.59 / QM 7333</strain>
    </source>
</reference>
<sequence>MNAEYSYRCHGVTSSKPPTSARSSQQYTSDDMENFAYSELHEPDQSATLLSIPQLSPDLKDASRYSVQAVVTLVWPFSSSNRLFSLLLSEPDFRLRNQNGQIRVTFCGCCAEEVARTKVGIGDTVTLSLQGAQWTENQKIQSTPGKSLGWELQFKNQVKLKATRNGKKTAALDYLQPESPKHFALTAEPTTPALLSARLPSPILSEERWETPAFLRTKRLRSRSPVPSTYDIFAEEDGFVPGIGRKRPRFSFPNSQWRLLDESDDQAEDMVGNDENWFDSDEELLGRDADADDTAPLAEPIYKADESAESAHITSPTEDIVGDRVQFVEPDTPAQSTQIKFDDAQEIQIIEPFREETATEPDLTDTQISLVTPRLDPITSSSLPTPSPLVFTPVDSTTIFKGPSSNIPTSQLQFSHNASPLGATGLHELDTQPRSITNRNLEPNFRSAHMDMETSEVVHDGKSLQSIHRHSPSSEVTCINEFTVGQVDEPAAFDIDGPESTNKAVEDGDDLNFELTQDGLLGQSGGESTSAYRSVYDGGAEADLYGSESEGVVENETLSEVIEIDNTSPDGYRKRSPRPEEVEYDESDLEDREFSDDVEGDEDEMMSENSEQSDTGTGYEEESADEGYRETLTSRTSQRIVHPEVIVLDSDSEDEPHVTPSNTHGNDALNGTGKLSHYDDDEDEITSQDSDHMEEDRDADNDEEDAEEDEDVAPSETQAPESENTGLEQMPIREVYDLDETGYAPAEEADEHEAPPSDMDEIVSLQQDDFEGPRQLDTRKVHLTPGTTSDASSVNHDMMTREEQEDDSLLDVKEVSDEENDFDAKEEQFPVPEGQPLLQEQSTSPTGIMQRLAYRTVSPAPVPTPPSTVNDEAQYKYFESTLRSSDDYDSTPKSEMDEAKVNNNRHHRWIDGSDEQPLQDSNRQLPIEESLIHDLTDEDENTSEKLDEAILIKDHSFIRTETESHEVDEVKTPYLQVDHTSPMTVTPKSQGYITLAMLGEWLNETVDVIAVAVDVSPTGPSTTKTEENHMRLRITDVSMAGTTVIVDIVQPTEITLPRVTEGDVVLLYAFQAQTSNNCIELRSSNDSGWATISPSADLPHVTHSNVTFGERERGYVRLLQSWFQEDGAAMAADHMLQISISQEEKQPSPFSAASSDAGSLQSTSSGPVSRPRPRRKKGHRRLTIHELRDGRRYTEFGWLDSDSIHELRDGTVYAHSFDRD</sequence>
<dbReference type="SUPFAM" id="SSF50249">
    <property type="entry name" value="Nucleic acid-binding proteins"/>
    <property type="match status" value="1"/>
</dbReference>
<keyword evidence="4" id="KW-1185">Reference proteome</keyword>
<dbReference type="VEuPathDB" id="FungiDB:PMAA_082360"/>
<feature type="compositionally biased region" description="Acidic residues" evidence="1">
    <location>
        <begin position="582"/>
        <end position="606"/>
    </location>
</feature>
<dbReference type="AlphaFoldDB" id="B6QFJ5"/>
<feature type="compositionally biased region" description="Acidic residues" evidence="1">
    <location>
        <begin position="696"/>
        <end position="713"/>
    </location>
</feature>
<proteinExistence type="predicted"/>
<evidence type="ECO:0000313" key="4">
    <source>
        <dbReference type="Proteomes" id="UP000001294"/>
    </source>
</evidence>
<dbReference type="InterPro" id="IPR011564">
    <property type="entry name" value="Telomer_end-bd_POT1/Cdc13"/>
</dbReference>
<feature type="region of interest" description="Disordered" evidence="1">
    <location>
        <begin position="563"/>
        <end position="841"/>
    </location>
</feature>
<name>B6QFJ5_TALMQ</name>
<gene>
    <name evidence="3" type="ORF">PMAA_082360</name>
</gene>
<dbReference type="Gene3D" id="2.40.50.140">
    <property type="entry name" value="Nucleic acid-binding proteins"/>
    <property type="match status" value="1"/>
</dbReference>
<dbReference type="HOGENOM" id="CLU_261220_0_0_1"/>
<feature type="compositionally biased region" description="Basic residues" evidence="1">
    <location>
        <begin position="1171"/>
        <end position="1182"/>
    </location>
</feature>
<organism evidence="3 4">
    <name type="scientific">Talaromyces marneffei (strain ATCC 18224 / CBS 334.59 / QM 7333)</name>
    <name type="common">Penicillium marneffei</name>
    <dbReference type="NCBI Taxonomy" id="441960"/>
    <lineage>
        <taxon>Eukaryota</taxon>
        <taxon>Fungi</taxon>
        <taxon>Dikarya</taxon>
        <taxon>Ascomycota</taxon>
        <taxon>Pezizomycotina</taxon>
        <taxon>Eurotiomycetes</taxon>
        <taxon>Eurotiomycetidae</taxon>
        <taxon>Eurotiales</taxon>
        <taxon>Trichocomaceae</taxon>
        <taxon>Talaromyces</taxon>
        <taxon>Talaromyces sect. Talaromyces</taxon>
    </lineage>
</organism>
<dbReference type="OrthoDB" id="5363079at2759"/>
<dbReference type="EMBL" id="DS995901">
    <property type="protein sequence ID" value="EEA24230.1"/>
    <property type="molecule type" value="Genomic_DNA"/>
</dbReference>
<evidence type="ECO:0000259" key="2">
    <source>
        <dbReference type="SMART" id="SM00976"/>
    </source>
</evidence>
<dbReference type="GO" id="GO:0000723">
    <property type="term" value="P:telomere maintenance"/>
    <property type="evidence" value="ECO:0007669"/>
    <property type="project" value="InterPro"/>
</dbReference>
<dbReference type="PhylomeDB" id="B6QFJ5"/>
<dbReference type="GO" id="GO:0000781">
    <property type="term" value="C:chromosome, telomeric region"/>
    <property type="evidence" value="ECO:0007669"/>
    <property type="project" value="InterPro"/>
</dbReference>
<dbReference type="GO" id="GO:0003677">
    <property type="term" value="F:DNA binding"/>
    <property type="evidence" value="ECO:0007669"/>
    <property type="project" value="InterPro"/>
</dbReference>
<feature type="domain" description="Telomeric single stranded DNA binding POT1/Cdc13" evidence="2">
    <location>
        <begin position="992"/>
        <end position="1124"/>
    </location>
</feature>
<feature type="compositionally biased region" description="Basic and acidic residues" evidence="1">
    <location>
        <begin position="571"/>
        <end position="581"/>
    </location>
</feature>
<dbReference type="Proteomes" id="UP000001294">
    <property type="component" value="Unassembled WGS sequence"/>
</dbReference>
<feature type="compositionally biased region" description="Polar residues" evidence="1">
    <location>
        <begin position="1148"/>
        <end position="1161"/>
    </location>
</feature>
<feature type="compositionally biased region" description="Polar residues" evidence="1">
    <location>
        <begin position="785"/>
        <end position="795"/>
    </location>
</feature>
<dbReference type="SMART" id="SM00976">
    <property type="entry name" value="Telo_bind"/>
    <property type="match status" value="1"/>
</dbReference>
<feature type="region of interest" description="Disordered" evidence="1">
    <location>
        <begin position="1"/>
        <end position="28"/>
    </location>
</feature>
<feature type="compositionally biased region" description="Polar residues" evidence="1">
    <location>
        <begin position="715"/>
        <end position="727"/>
    </location>
</feature>
<feature type="compositionally biased region" description="Basic and acidic residues" evidence="1">
    <location>
        <begin position="771"/>
        <end position="780"/>
    </location>
</feature>
<dbReference type="InterPro" id="IPR012340">
    <property type="entry name" value="NA-bd_OB-fold"/>
</dbReference>
<evidence type="ECO:0000256" key="1">
    <source>
        <dbReference type="SAM" id="MobiDB-lite"/>
    </source>
</evidence>
<dbReference type="STRING" id="441960.B6QFJ5"/>
<feature type="region of interest" description="Disordered" evidence="1">
    <location>
        <begin position="1143"/>
        <end position="1183"/>
    </location>
</feature>